<feature type="region of interest" description="Disordered" evidence="1">
    <location>
        <begin position="124"/>
        <end position="143"/>
    </location>
</feature>
<protein>
    <submittedName>
        <fullName evidence="3">Uncharacterized protein</fullName>
    </submittedName>
</protein>
<keyword evidence="2" id="KW-0732">Signal</keyword>
<dbReference type="Proteomes" id="UP000245771">
    <property type="component" value="Unassembled WGS sequence"/>
</dbReference>
<sequence>MSQRLVILYFLASQLILPFAIAIGSPHSPNLPSNIEWDQFEDIIELPTPNIISDRPNSPLKPLNPDSEPAKKKIKTYSRTKEAIERATIKERMKMQLNSEFAERRRAQKAKAARLFRLRRKETLTKEQMEEKKERSNKESRKRYQLVKARFGGAYGNAKSRLVQESNKKIKMGIATLEDLNRVKEHRERINAAVRKSRSKKQKADKEN</sequence>
<feature type="signal peptide" evidence="2">
    <location>
        <begin position="1"/>
        <end position="22"/>
    </location>
</feature>
<evidence type="ECO:0000256" key="1">
    <source>
        <dbReference type="SAM" id="MobiDB-lite"/>
    </source>
</evidence>
<reference evidence="3 4" key="1">
    <citation type="journal article" date="2018" name="Mol. Biol. Evol.">
        <title>Broad Genomic Sampling Reveals a Smut Pathogenic Ancestry of the Fungal Clade Ustilaginomycotina.</title>
        <authorList>
            <person name="Kijpornyongpan T."/>
            <person name="Mondo S.J."/>
            <person name="Barry K."/>
            <person name="Sandor L."/>
            <person name="Lee J."/>
            <person name="Lipzen A."/>
            <person name="Pangilinan J."/>
            <person name="LaButti K."/>
            <person name="Hainaut M."/>
            <person name="Henrissat B."/>
            <person name="Grigoriev I.V."/>
            <person name="Spatafora J.W."/>
            <person name="Aime M.C."/>
        </authorList>
    </citation>
    <scope>NUCLEOTIDE SEQUENCE [LARGE SCALE GENOMIC DNA]</scope>
    <source>
        <strain evidence="3 4">MCA 3882</strain>
    </source>
</reference>
<feature type="region of interest" description="Disordered" evidence="1">
    <location>
        <begin position="188"/>
        <end position="208"/>
    </location>
</feature>
<feature type="chain" id="PRO_5016443761" evidence="2">
    <location>
        <begin position="23"/>
        <end position="208"/>
    </location>
</feature>
<gene>
    <name evidence="3" type="ORF">FA14DRAFT_156418</name>
</gene>
<feature type="region of interest" description="Disordered" evidence="1">
    <location>
        <begin position="51"/>
        <end position="72"/>
    </location>
</feature>
<proteinExistence type="predicted"/>
<name>A0A316VE46_9BASI</name>
<evidence type="ECO:0000313" key="3">
    <source>
        <dbReference type="EMBL" id="PWN33735.1"/>
    </source>
</evidence>
<dbReference type="AlphaFoldDB" id="A0A316VE46"/>
<feature type="compositionally biased region" description="Basic and acidic residues" evidence="1">
    <location>
        <begin position="124"/>
        <end position="139"/>
    </location>
</feature>
<dbReference type="InParanoid" id="A0A316VE46"/>
<evidence type="ECO:0000256" key="2">
    <source>
        <dbReference type="SAM" id="SignalP"/>
    </source>
</evidence>
<organism evidence="3 4">
    <name type="scientific">Meira miltonrushii</name>
    <dbReference type="NCBI Taxonomy" id="1280837"/>
    <lineage>
        <taxon>Eukaryota</taxon>
        <taxon>Fungi</taxon>
        <taxon>Dikarya</taxon>
        <taxon>Basidiomycota</taxon>
        <taxon>Ustilaginomycotina</taxon>
        <taxon>Exobasidiomycetes</taxon>
        <taxon>Exobasidiales</taxon>
        <taxon>Brachybasidiaceae</taxon>
        <taxon>Meira</taxon>
    </lineage>
</organism>
<keyword evidence="4" id="KW-1185">Reference proteome</keyword>
<accession>A0A316VE46</accession>
<dbReference type="GeneID" id="37019606"/>
<dbReference type="RefSeq" id="XP_025354037.1">
    <property type="nucleotide sequence ID" value="XM_025497825.1"/>
</dbReference>
<evidence type="ECO:0000313" key="4">
    <source>
        <dbReference type="Proteomes" id="UP000245771"/>
    </source>
</evidence>
<dbReference type="EMBL" id="KZ819604">
    <property type="protein sequence ID" value="PWN33735.1"/>
    <property type="molecule type" value="Genomic_DNA"/>
</dbReference>